<dbReference type="OrthoDB" id="10251412at2759"/>
<evidence type="ECO:0000259" key="2">
    <source>
        <dbReference type="Pfam" id="PF00004"/>
    </source>
</evidence>
<dbReference type="Proteomes" id="UP000507245">
    <property type="component" value="Unassembled WGS sequence"/>
</dbReference>
<protein>
    <recommendedName>
        <fullName evidence="2">ATPase AAA-type core domain-containing protein</fullName>
    </recommendedName>
</protein>
<gene>
    <name evidence="3" type="ORF">ORAREDHAP_LOCUS26626</name>
</gene>
<dbReference type="Gene3D" id="3.40.50.300">
    <property type="entry name" value="P-loop containing nucleotide triphosphate hydrolases"/>
    <property type="match status" value="1"/>
</dbReference>
<dbReference type="PANTHER" id="PTHR23070">
    <property type="entry name" value="BCS1 AAA-TYPE ATPASE"/>
    <property type="match status" value="1"/>
</dbReference>
<sequence>MPDQSIHVIEDIDCTIMLKNREIENEERSTRKNQVTLSGLLNLIDGLWSCCTDERIIIFTTNHKEKLDPVLVRPERMDMHIHMSYCTISALKQLVFNYHGLCPHQLFEQIEGLINFLLEKKTQQDYEPKTNTICTKEEHPQEGGGGEEQELM</sequence>
<dbReference type="InterPro" id="IPR003959">
    <property type="entry name" value="ATPase_AAA_core"/>
</dbReference>
<proteinExistence type="predicted"/>
<dbReference type="GO" id="GO:0005524">
    <property type="term" value="F:ATP binding"/>
    <property type="evidence" value="ECO:0007669"/>
    <property type="project" value="InterPro"/>
</dbReference>
<evidence type="ECO:0000313" key="3">
    <source>
        <dbReference type="EMBL" id="CAB4307740.1"/>
    </source>
</evidence>
<reference evidence="4" key="1">
    <citation type="journal article" date="2020" name="Genome Biol.">
        <title>Gamete binning: chromosome-level and haplotype-resolved genome assembly enabled by high-throughput single-cell sequencing of gamete genomes.</title>
        <authorList>
            <person name="Campoy J.A."/>
            <person name="Sun H."/>
            <person name="Goel M."/>
            <person name="Jiao W.-B."/>
            <person name="Folz-Donahue K."/>
            <person name="Wang N."/>
            <person name="Rubio M."/>
            <person name="Liu C."/>
            <person name="Kukat C."/>
            <person name="Ruiz D."/>
            <person name="Huettel B."/>
            <person name="Schneeberger K."/>
        </authorList>
    </citation>
    <scope>NUCLEOTIDE SEQUENCE [LARGE SCALE GENOMIC DNA]</scope>
    <source>
        <strain evidence="4">cv. Rojo Pasion</strain>
    </source>
</reference>
<name>A0A6J5X1R2_PRUAR</name>
<dbReference type="AlphaFoldDB" id="A0A6J5X1R2"/>
<dbReference type="EMBL" id="CAEKKB010000004">
    <property type="protein sequence ID" value="CAB4307740.1"/>
    <property type="molecule type" value="Genomic_DNA"/>
</dbReference>
<dbReference type="SUPFAM" id="SSF52540">
    <property type="entry name" value="P-loop containing nucleoside triphosphate hydrolases"/>
    <property type="match status" value="1"/>
</dbReference>
<dbReference type="InterPro" id="IPR050747">
    <property type="entry name" value="Mitochondrial_chaperone_BCS1"/>
</dbReference>
<evidence type="ECO:0000313" key="4">
    <source>
        <dbReference type="Proteomes" id="UP000507245"/>
    </source>
</evidence>
<evidence type="ECO:0000256" key="1">
    <source>
        <dbReference type="SAM" id="MobiDB-lite"/>
    </source>
</evidence>
<dbReference type="Pfam" id="PF00004">
    <property type="entry name" value="AAA"/>
    <property type="match status" value="1"/>
</dbReference>
<keyword evidence="4" id="KW-1185">Reference proteome</keyword>
<accession>A0A6J5X1R2</accession>
<feature type="region of interest" description="Disordered" evidence="1">
    <location>
        <begin position="132"/>
        <end position="152"/>
    </location>
</feature>
<dbReference type="GO" id="GO:0016887">
    <property type="term" value="F:ATP hydrolysis activity"/>
    <property type="evidence" value="ECO:0007669"/>
    <property type="project" value="InterPro"/>
</dbReference>
<dbReference type="InterPro" id="IPR027417">
    <property type="entry name" value="P-loop_NTPase"/>
</dbReference>
<organism evidence="3 4">
    <name type="scientific">Prunus armeniaca</name>
    <name type="common">Apricot</name>
    <name type="synonym">Armeniaca vulgaris</name>
    <dbReference type="NCBI Taxonomy" id="36596"/>
    <lineage>
        <taxon>Eukaryota</taxon>
        <taxon>Viridiplantae</taxon>
        <taxon>Streptophyta</taxon>
        <taxon>Embryophyta</taxon>
        <taxon>Tracheophyta</taxon>
        <taxon>Spermatophyta</taxon>
        <taxon>Magnoliopsida</taxon>
        <taxon>eudicotyledons</taxon>
        <taxon>Gunneridae</taxon>
        <taxon>Pentapetalae</taxon>
        <taxon>rosids</taxon>
        <taxon>fabids</taxon>
        <taxon>Rosales</taxon>
        <taxon>Rosaceae</taxon>
        <taxon>Amygdaloideae</taxon>
        <taxon>Amygdaleae</taxon>
        <taxon>Prunus</taxon>
    </lineage>
</organism>
<feature type="domain" description="ATPase AAA-type core" evidence="2">
    <location>
        <begin position="5"/>
        <end position="84"/>
    </location>
</feature>